<accession>A0ABS5Y7V7</accession>
<evidence type="ECO:0000313" key="2">
    <source>
        <dbReference type="EMBL" id="MBT9431074.1"/>
    </source>
</evidence>
<sequence>MSDKDLRLQVILSAVDKLTRPFKTMQASNRTLASAVKSAKDQLKQLDRQSGQLQWFAKTKQQAAQAASALRAARDQASRLAFAMKSTDAHAARQIRQFQQARAAVTQLQAKYSTLQASLQTQRTALQQSGIATRQLADAQRALKSRTAEANTHLAAQQQRLEQQAAQQKRLTNARSRYHQAVGVRNQLAGTGAAMAVTGGATLLGMKPALSEAAAYSQHVQRFKAQGVSEQQVRNAKDFVAVHPVLGNSQTELMKLYTESWAITRDQHHAQDATVQLARAETAIKMLGNQGLLTPEQTESFNQLSYAMLKNAELRNEIQDPKRLASFINESVKAFAVTQTMVTPKDTNDFMKRGGSADKDIDRSEYFYAFGHLIQEMGGESTGNAMNSARRNWIGKSITERSKDEMDRIGLIKNTTYSKTGHVKDFSLVNQEKFIKTPFKYLMEEVVPRIKKAFPNLSDEGVQLKIGGMFSNRTASDLFATMYNQRENIQKQLLAGTQAQDIDTLLRQGQHTAGGQGLILEAKKHDLYKNIGEKVLPLYVKVLEKVSAMLDRVNAFFARHQQAAKVLTVTAAGFGLLLSVGGALTLALASLLGPVALLRYGFSLLGIKGSGAFSLLGKAIRATATAGHVLLVGALRHIGTAIVWLWRLMFANPILAIIGVIAGAAVLIWQNWDTLGPKFKALWESVSQTVREKWQAIQDYLQALPGRFKDFGTRIIDSLMDGINEKWQALKNKLTSLTDYLPDWMKGNTTVQATAALHPYSLPASHYRTQHGTASPAGGVTHISIDAPIHIVAQPHHSPQDIAREVARQLDARERQARARAHSRFEDRE</sequence>
<feature type="transmembrane region" description="Helical" evidence="1">
    <location>
        <begin position="566"/>
        <end position="591"/>
    </location>
</feature>
<name>A0ABS5Y7V7_9GAMM</name>
<evidence type="ECO:0000313" key="3">
    <source>
        <dbReference type="Proteomes" id="UP000811282"/>
    </source>
</evidence>
<evidence type="ECO:0000256" key="1">
    <source>
        <dbReference type="SAM" id="Phobius"/>
    </source>
</evidence>
<gene>
    <name evidence="2" type="ORF">JZM24_00785</name>
</gene>
<dbReference type="EMBL" id="JAFJYC010000001">
    <property type="protein sequence ID" value="MBT9431074.1"/>
    <property type="molecule type" value="Genomic_DNA"/>
</dbReference>
<evidence type="ECO:0008006" key="4">
    <source>
        <dbReference type="Google" id="ProtNLM"/>
    </source>
</evidence>
<dbReference type="PANTHER" id="PTHR37813">
    <property type="entry name" value="FELS-2 PROPHAGE PROTEIN"/>
    <property type="match status" value="1"/>
</dbReference>
<organism evidence="2 3">
    <name type="scientific">Candidatus Sodalis endolongispinus</name>
    <dbReference type="NCBI Taxonomy" id="2812662"/>
    <lineage>
        <taxon>Bacteria</taxon>
        <taxon>Pseudomonadati</taxon>
        <taxon>Pseudomonadota</taxon>
        <taxon>Gammaproteobacteria</taxon>
        <taxon>Enterobacterales</taxon>
        <taxon>Bruguierivoracaceae</taxon>
        <taxon>Sodalis</taxon>
    </lineage>
</organism>
<protein>
    <recommendedName>
        <fullName evidence="4">Phage tail tape measure protein</fullName>
    </recommendedName>
</protein>
<dbReference type="PANTHER" id="PTHR37813:SF1">
    <property type="entry name" value="FELS-2 PROPHAGE PROTEIN"/>
    <property type="match status" value="1"/>
</dbReference>
<proteinExistence type="predicted"/>
<dbReference type="RefSeq" id="WP_215668249.1">
    <property type="nucleotide sequence ID" value="NZ_JAFJYC010000001.1"/>
</dbReference>
<comment type="caution">
    <text evidence="2">The sequence shown here is derived from an EMBL/GenBank/DDBJ whole genome shotgun (WGS) entry which is preliminary data.</text>
</comment>
<dbReference type="Proteomes" id="UP000811282">
    <property type="component" value="Unassembled WGS sequence"/>
</dbReference>
<keyword evidence="1" id="KW-1133">Transmembrane helix</keyword>
<keyword evidence="3" id="KW-1185">Reference proteome</keyword>
<feature type="transmembrane region" description="Helical" evidence="1">
    <location>
        <begin position="654"/>
        <end position="672"/>
    </location>
</feature>
<feature type="transmembrane region" description="Helical" evidence="1">
    <location>
        <begin position="597"/>
        <end position="617"/>
    </location>
</feature>
<keyword evidence="1" id="KW-0472">Membrane</keyword>
<keyword evidence="1" id="KW-0812">Transmembrane</keyword>
<feature type="transmembrane region" description="Helical" evidence="1">
    <location>
        <begin position="629"/>
        <end position="648"/>
    </location>
</feature>
<reference evidence="2 3" key="1">
    <citation type="journal article" date="2021" name="Genome Biol. Evol.">
        <title>The evolution of interdependence in a four-way mealybug symbiosis.</title>
        <authorList>
            <person name="Garber A.I."/>
            <person name="Kupper M."/>
            <person name="Laetsch D.R."/>
            <person name="Weldon S.R."/>
            <person name="Ladinsky M.S."/>
            <person name="Bjorkman P.J."/>
            <person name="McCutcheon J.P."/>
        </authorList>
    </citation>
    <scope>NUCLEOTIDE SEQUENCE [LARGE SCALE GENOMIC DNA]</scope>
    <source>
        <strain evidence="2">SOD</strain>
    </source>
</reference>